<gene>
    <name evidence="1" type="ORF">CLUP02_12031</name>
</gene>
<dbReference type="KEGG" id="clup:CLUP02_12031"/>
<evidence type="ECO:0000313" key="1">
    <source>
        <dbReference type="EMBL" id="UQC86529.1"/>
    </source>
</evidence>
<dbReference type="RefSeq" id="XP_049148140.1">
    <property type="nucleotide sequence ID" value="XM_049290995.1"/>
</dbReference>
<evidence type="ECO:0000313" key="2">
    <source>
        <dbReference type="Proteomes" id="UP000830671"/>
    </source>
</evidence>
<dbReference type="EMBL" id="CP019478">
    <property type="protein sequence ID" value="UQC86529.1"/>
    <property type="molecule type" value="Genomic_DNA"/>
</dbReference>
<reference evidence="1" key="1">
    <citation type="journal article" date="2021" name="Mol. Plant Microbe Interact.">
        <title>Complete Genome Sequence of the Plant-Pathogenic Fungus Colletotrichum lupini.</title>
        <authorList>
            <person name="Baroncelli R."/>
            <person name="Pensec F."/>
            <person name="Da Lio D."/>
            <person name="Boufleur T."/>
            <person name="Vicente I."/>
            <person name="Sarrocco S."/>
            <person name="Picot A."/>
            <person name="Baraldi E."/>
            <person name="Sukno S."/>
            <person name="Thon M."/>
            <person name="Le Floch G."/>
        </authorList>
    </citation>
    <scope>NUCLEOTIDE SEQUENCE</scope>
    <source>
        <strain evidence="1">IMI 504893</strain>
    </source>
</reference>
<sequence length="88" mass="9837">MVLGKLSQAEGISYSPLPIFTSVSSKLDSLEDRKGGEKRIGSETNLNVINEITDYHTIKESLPRNCLMRTPCHTIRAYLSAQVKKFLP</sequence>
<dbReference type="Proteomes" id="UP000830671">
    <property type="component" value="Chromosome 6"/>
</dbReference>
<keyword evidence="2" id="KW-1185">Reference proteome</keyword>
<organism evidence="1 2">
    <name type="scientific">Colletotrichum lupini</name>
    <dbReference type="NCBI Taxonomy" id="145971"/>
    <lineage>
        <taxon>Eukaryota</taxon>
        <taxon>Fungi</taxon>
        <taxon>Dikarya</taxon>
        <taxon>Ascomycota</taxon>
        <taxon>Pezizomycotina</taxon>
        <taxon>Sordariomycetes</taxon>
        <taxon>Hypocreomycetidae</taxon>
        <taxon>Glomerellales</taxon>
        <taxon>Glomerellaceae</taxon>
        <taxon>Colletotrichum</taxon>
        <taxon>Colletotrichum acutatum species complex</taxon>
    </lineage>
</organism>
<proteinExistence type="predicted"/>
<protein>
    <submittedName>
        <fullName evidence="1">Uncharacterized protein</fullName>
    </submittedName>
</protein>
<dbReference type="GeneID" id="73346005"/>
<name>A0A9Q8WKB3_9PEZI</name>
<dbReference type="AlphaFoldDB" id="A0A9Q8WKB3"/>
<accession>A0A9Q8WKB3</accession>